<evidence type="ECO:0000313" key="2">
    <source>
        <dbReference type="EMBL" id="MPL66250.1"/>
    </source>
</evidence>
<keyword evidence="1" id="KW-0472">Membrane</keyword>
<name>A0A644TH89_9ZZZZ</name>
<feature type="transmembrane region" description="Helical" evidence="1">
    <location>
        <begin position="92"/>
        <end position="117"/>
    </location>
</feature>
<dbReference type="EMBL" id="VSSQ01000031">
    <property type="protein sequence ID" value="MPL66250.1"/>
    <property type="molecule type" value="Genomic_DNA"/>
</dbReference>
<comment type="caution">
    <text evidence="2">The sequence shown here is derived from an EMBL/GenBank/DDBJ whole genome shotgun (WGS) entry which is preliminary data.</text>
</comment>
<keyword evidence="1" id="KW-1133">Transmembrane helix</keyword>
<protein>
    <recommendedName>
        <fullName evidence="3">DUF304 domain-containing protein</fullName>
    </recommendedName>
</protein>
<keyword evidence="1" id="KW-0812">Transmembrane</keyword>
<evidence type="ECO:0008006" key="3">
    <source>
        <dbReference type="Google" id="ProtNLM"/>
    </source>
</evidence>
<sequence>MSDDIQKNENIKGGQIAQTVQGNQIQIINNYFSIPSKALKDYDKDISVQSGIFTNQRKKLLIALIFALLFLFIGWFLSYYKTETGEIRIYSFIPHSMVISIFFILLYFLIFLFVYYINRAILKIENDKLTLFLKLKKELKIIEYKDIRGYLIEKDFLDFGASFFIYKVNEIEPYMSFKIISIHTLIAIEELLKHQINEAIKK</sequence>
<dbReference type="AlphaFoldDB" id="A0A644TH89"/>
<gene>
    <name evidence="2" type="ORF">SDC9_11919</name>
</gene>
<evidence type="ECO:0000256" key="1">
    <source>
        <dbReference type="SAM" id="Phobius"/>
    </source>
</evidence>
<feature type="transmembrane region" description="Helical" evidence="1">
    <location>
        <begin position="60"/>
        <end position="80"/>
    </location>
</feature>
<accession>A0A644TH89</accession>
<organism evidence="2">
    <name type="scientific">bioreactor metagenome</name>
    <dbReference type="NCBI Taxonomy" id="1076179"/>
    <lineage>
        <taxon>unclassified sequences</taxon>
        <taxon>metagenomes</taxon>
        <taxon>ecological metagenomes</taxon>
    </lineage>
</organism>
<reference evidence="2" key="1">
    <citation type="submission" date="2019-08" db="EMBL/GenBank/DDBJ databases">
        <authorList>
            <person name="Kucharzyk K."/>
            <person name="Murdoch R.W."/>
            <person name="Higgins S."/>
            <person name="Loffler F."/>
        </authorList>
    </citation>
    <scope>NUCLEOTIDE SEQUENCE</scope>
</reference>
<proteinExistence type="predicted"/>